<dbReference type="InterPro" id="IPR050109">
    <property type="entry name" value="HTH-type_TetR-like_transc_reg"/>
</dbReference>
<feature type="DNA-binding region" description="H-T-H motif" evidence="2">
    <location>
        <begin position="38"/>
        <end position="57"/>
    </location>
</feature>
<name>A0ABS1XQQ1_9ACTN</name>
<dbReference type="InterPro" id="IPR001647">
    <property type="entry name" value="HTH_TetR"/>
</dbReference>
<dbReference type="Gene3D" id="1.10.357.10">
    <property type="entry name" value="Tetracycline Repressor, domain 2"/>
    <property type="match status" value="1"/>
</dbReference>
<protein>
    <submittedName>
        <fullName evidence="4">TetR/AcrR family transcriptional regulator</fullName>
    </submittedName>
</protein>
<dbReference type="RefSeq" id="WP_203174053.1">
    <property type="nucleotide sequence ID" value="NZ_JAEVHM010000019.1"/>
</dbReference>
<keyword evidence="5" id="KW-1185">Reference proteome</keyword>
<keyword evidence="1 2" id="KW-0238">DNA-binding</keyword>
<dbReference type="PRINTS" id="PR00455">
    <property type="entry name" value="HTHTETR"/>
</dbReference>
<dbReference type="InterPro" id="IPR036271">
    <property type="entry name" value="Tet_transcr_reg_TetR-rel_C_sf"/>
</dbReference>
<dbReference type="Pfam" id="PF14246">
    <property type="entry name" value="TetR_C_7"/>
    <property type="match status" value="1"/>
</dbReference>
<dbReference type="PANTHER" id="PTHR30055:SF146">
    <property type="entry name" value="HTH-TYPE TRANSCRIPTIONAL DUAL REGULATOR CECR"/>
    <property type="match status" value="1"/>
</dbReference>
<reference evidence="4 5" key="1">
    <citation type="submission" date="2021-01" db="EMBL/GenBank/DDBJ databases">
        <title>Draft genome sequence of Micromonospora sp. strain STR1_7.</title>
        <authorList>
            <person name="Karlyshev A."/>
            <person name="Jawad R."/>
        </authorList>
    </citation>
    <scope>NUCLEOTIDE SEQUENCE [LARGE SCALE GENOMIC DNA]</scope>
    <source>
        <strain evidence="4 5">STR1-7</strain>
    </source>
</reference>
<evidence type="ECO:0000313" key="4">
    <source>
        <dbReference type="EMBL" id="MBM0231584.1"/>
    </source>
</evidence>
<dbReference type="EMBL" id="JAEVHM010000019">
    <property type="protein sequence ID" value="MBM0231584.1"/>
    <property type="molecule type" value="Genomic_DNA"/>
</dbReference>
<comment type="caution">
    <text evidence="4">The sequence shown here is derived from an EMBL/GenBank/DDBJ whole genome shotgun (WGS) entry which is preliminary data.</text>
</comment>
<dbReference type="InterPro" id="IPR039536">
    <property type="entry name" value="TetR_C_Proteobacteria"/>
</dbReference>
<evidence type="ECO:0000259" key="3">
    <source>
        <dbReference type="PROSITE" id="PS50977"/>
    </source>
</evidence>
<dbReference type="SUPFAM" id="SSF46689">
    <property type="entry name" value="Homeodomain-like"/>
    <property type="match status" value="1"/>
</dbReference>
<dbReference type="InterPro" id="IPR009057">
    <property type="entry name" value="Homeodomain-like_sf"/>
</dbReference>
<feature type="domain" description="HTH tetR-type" evidence="3">
    <location>
        <begin position="15"/>
        <end position="75"/>
    </location>
</feature>
<dbReference type="PANTHER" id="PTHR30055">
    <property type="entry name" value="HTH-TYPE TRANSCRIPTIONAL REGULATOR RUTR"/>
    <property type="match status" value="1"/>
</dbReference>
<dbReference type="SUPFAM" id="SSF48498">
    <property type="entry name" value="Tetracyclin repressor-like, C-terminal domain"/>
    <property type="match status" value="1"/>
</dbReference>
<evidence type="ECO:0000256" key="2">
    <source>
        <dbReference type="PROSITE-ProRule" id="PRU00335"/>
    </source>
</evidence>
<sequence length="214" mass="23518">MTETTTASDGQTRTARKRQAILDVASTLFLRDGYLATSMDQIAAAAAVSKQTVYKQFTDKQSLFREIVTGTVELVSDPVARQVASLPDSSDLEADLQKLARALVSQVSQPRVMQLRRLVIGEAGRFPELGRLFYQRGPGRTIDALAAAFESLAARNQLRLDDPQLAAEHFNWLVTSIPLNRMMLCGDTERPDPAALDRYADAGAQAFLASYRPN</sequence>
<accession>A0ABS1XQQ1</accession>
<evidence type="ECO:0000256" key="1">
    <source>
        <dbReference type="ARBA" id="ARBA00023125"/>
    </source>
</evidence>
<dbReference type="Proteomes" id="UP000601027">
    <property type="component" value="Unassembled WGS sequence"/>
</dbReference>
<organism evidence="4 5">
    <name type="scientific">Micromonospora parastrephiae</name>
    <dbReference type="NCBI Taxonomy" id="2806101"/>
    <lineage>
        <taxon>Bacteria</taxon>
        <taxon>Bacillati</taxon>
        <taxon>Actinomycetota</taxon>
        <taxon>Actinomycetes</taxon>
        <taxon>Micromonosporales</taxon>
        <taxon>Micromonosporaceae</taxon>
        <taxon>Micromonospora</taxon>
    </lineage>
</organism>
<dbReference type="Pfam" id="PF00440">
    <property type="entry name" value="TetR_N"/>
    <property type="match status" value="1"/>
</dbReference>
<evidence type="ECO:0000313" key="5">
    <source>
        <dbReference type="Proteomes" id="UP000601027"/>
    </source>
</evidence>
<proteinExistence type="predicted"/>
<dbReference type="PROSITE" id="PS50977">
    <property type="entry name" value="HTH_TETR_2"/>
    <property type="match status" value="1"/>
</dbReference>
<gene>
    <name evidence="4" type="ORF">JNW91_06730</name>
</gene>